<dbReference type="GeneID" id="24918278"/>
<evidence type="ECO:0000256" key="8">
    <source>
        <dbReference type="ARBA" id="ARBA00023136"/>
    </source>
</evidence>
<comment type="subcellular location">
    <subcellularLocation>
        <location evidence="1">Mitochondrion inner membrane</location>
        <topology evidence="1">Peripheral membrane protein</topology>
        <orientation evidence="1">Matrix side</orientation>
    </subcellularLocation>
</comment>
<keyword evidence="3" id="KW-0813">Transport</keyword>
<proteinExistence type="inferred from homology"/>
<sequence length="128" mass="15008">MPAYQTLMEMGPALTSRAASAKAVRLYKAIVKQLPRIISTYQMNLTLNEAKTIVKNKFYANADVRDPRVAEILVYRGAMELDELVQQYPHEEQARYYFSEEPYRERDKFMAKEPDYFDQLLSDFEPNL</sequence>
<evidence type="ECO:0000256" key="6">
    <source>
        <dbReference type="ARBA" id="ARBA00022982"/>
    </source>
</evidence>
<evidence type="ECO:0000256" key="2">
    <source>
        <dbReference type="ARBA" id="ARBA00009508"/>
    </source>
</evidence>
<organism evidence="9">
    <name type="scientific">Blastocystis hominis</name>
    <dbReference type="NCBI Taxonomy" id="12968"/>
    <lineage>
        <taxon>Eukaryota</taxon>
        <taxon>Sar</taxon>
        <taxon>Stramenopiles</taxon>
        <taxon>Bigyra</taxon>
        <taxon>Opalozoa</taxon>
        <taxon>Opalinata</taxon>
        <taxon>Blastocystidae</taxon>
        <taxon>Blastocystis</taxon>
    </lineage>
</organism>
<dbReference type="EMBL" id="FN668639">
    <property type="protein sequence ID" value="CBK20713.2"/>
    <property type="molecule type" value="Genomic_DNA"/>
</dbReference>
<gene>
    <name evidence="9" type="ORF">GSBLH_T00000993001</name>
</gene>
<keyword evidence="5" id="KW-0999">Mitochondrion inner membrane</keyword>
<dbReference type="GO" id="GO:0006979">
    <property type="term" value="P:response to oxidative stress"/>
    <property type="evidence" value="ECO:0007669"/>
    <property type="project" value="TreeGrafter"/>
</dbReference>
<dbReference type="InterPro" id="IPR016488">
    <property type="entry name" value="NADH_Ub_cplx-1_asu_su-6"/>
</dbReference>
<evidence type="ECO:0000313" key="10">
    <source>
        <dbReference type="Proteomes" id="UP000008312"/>
    </source>
</evidence>
<protein>
    <submittedName>
        <fullName evidence="9">Subunit NDUFA6</fullName>
    </submittedName>
</protein>
<dbReference type="GO" id="GO:0005743">
    <property type="term" value="C:mitochondrial inner membrane"/>
    <property type="evidence" value="ECO:0007669"/>
    <property type="project" value="UniProtKB-SubCell"/>
</dbReference>
<dbReference type="AlphaFoldDB" id="D8LYQ8"/>
<dbReference type="RefSeq" id="XP_012894761.1">
    <property type="nucleotide sequence ID" value="XM_013039307.1"/>
</dbReference>
<evidence type="ECO:0000256" key="4">
    <source>
        <dbReference type="ARBA" id="ARBA00022660"/>
    </source>
</evidence>
<keyword evidence="6" id="KW-0249">Electron transport</keyword>
<evidence type="ECO:0000256" key="5">
    <source>
        <dbReference type="ARBA" id="ARBA00022792"/>
    </source>
</evidence>
<evidence type="ECO:0000256" key="1">
    <source>
        <dbReference type="ARBA" id="ARBA00004443"/>
    </source>
</evidence>
<evidence type="ECO:0000313" key="9">
    <source>
        <dbReference type="EMBL" id="CBK20713.2"/>
    </source>
</evidence>
<dbReference type="PANTHER" id="PTHR12964:SF0">
    <property type="entry name" value="NADH DEHYDROGENASE [UBIQUINONE] 1 ALPHA SUBCOMPLEX SUBUNIT 6"/>
    <property type="match status" value="1"/>
</dbReference>
<dbReference type="PANTHER" id="PTHR12964">
    <property type="entry name" value="NADH-UBIQUINONE OXIDOREDUCTASE B14 SUBUNIT"/>
    <property type="match status" value="1"/>
</dbReference>
<reference evidence="9" key="1">
    <citation type="submission" date="2010-02" db="EMBL/GenBank/DDBJ databases">
        <title>Sequencing and annotation of the Blastocystis hominis genome.</title>
        <authorList>
            <person name="Wincker P."/>
        </authorList>
    </citation>
    <scope>NUCLEOTIDE SEQUENCE</scope>
    <source>
        <strain evidence="9">Singapore isolate B</strain>
    </source>
</reference>
<evidence type="ECO:0000256" key="3">
    <source>
        <dbReference type="ARBA" id="ARBA00022448"/>
    </source>
</evidence>
<keyword evidence="7" id="KW-0496">Mitochondrion</keyword>
<keyword evidence="4" id="KW-0679">Respiratory chain</keyword>
<name>D8LYQ8_BLAHO</name>
<accession>D8LYQ8</accession>
<keyword evidence="8" id="KW-0472">Membrane</keyword>
<keyword evidence="10" id="KW-1185">Reference proteome</keyword>
<comment type="similarity">
    <text evidence="2">Belongs to the complex I LYR family.</text>
</comment>
<evidence type="ECO:0000256" key="7">
    <source>
        <dbReference type="ARBA" id="ARBA00023128"/>
    </source>
</evidence>
<dbReference type="OrthoDB" id="14535at2759"/>
<dbReference type="InParanoid" id="D8LYQ8"/>
<dbReference type="Proteomes" id="UP000008312">
    <property type="component" value="Unassembled WGS sequence"/>
</dbReference>